<name>A0ABP2L188_STRPO</name>
<feature type="compositionally biased region" description="Polar residues" evidence="1">
    <location>
        <begin position="130"/>
        <end position="149"/>
    </location>
</feature>
<feature type="region of interest" description="Disordered" evidence="1">
    <location>
        <begin position="333"/>
        <end position="360"/>
    </location>
</feature>
<keyword evidence="3" id="KW-1185">Reference proteome</keyword>
<evidence type="ECO:0000313" key="3">
    <source>
        <dbReference type="Proteomes" id="UP000005356"/>
    </source>
</evidence>
<evidence type="ECO:0000256" key="1">
    <source>
        <dbReference type="SAM" id="MobiDB-lite"/>
    </source>
</evidence>
<dbReference type="EMBL" id="AEUU02000001">
    <property type="protein sequence ID" value="EGJ28010.1"/>
    <property type="molecule type" value="Genomic_DNA"/>
</dbReference>
<feature type="compositionally biased region" description="Polar residues" evidence="1">
    <location>
        <begin position="56"/>
        <end position="82"/>
    </location>
</feature>
<evidence type="ECO:0000313" key="2">
    <source>
        <dbReference type="EMBL" id="EGJ28010.1"/>
    </source>
</evidence>
<accession>A0ABP2L188</accession>
<gene>
    <name evidence="2" type="ORF">STRPO_1864</name>
</gene>
<feature type="compositionally biased region" description="Low complexity" evidence="1">
    <location>
        <begin position="339"/>
        <end position="356"/>
    </location>
</feature>
<protein>
    <submittedName>
        <fullName evidence="2">Conserved domain protein</fullName>
    </submittedName>
</protein>
<organism evidence="2 3">
    <name type="scientific">Streptococcus porcinus str. Jelinkova 176</name>
    <dbReference type="NCBI Taxonomy" id="873448"/>
    <lineage>
        <taxon>Bacteria</taxon>
        <taxon>Bacillati</taxon>
        <taxon>Bacillota</taxon>
        <taxon>Bacilli</taxon>
        <taxon>Lactobacillales</taxon>
        <taxon>Streptococcaceae</taxon>
        <taxon>Streptococcus</taxon>
    </lineage>
</organism>
<feature type="region of interest" description="Disordered" evidence="1">
    <location>
        <begin position="130"/>
        <end position="163"/>
    </location>
</feature>
<comment type="caution">
    <text evidence="2">The sequence shown here is derived from an EMBL/GenBank/DDBJ whole genome shotgun (WGS) entry which is preliminary data.</text>
</comment>
<feature type="region of interest" description="Disordered" evidence="1">
    <location>
        <begin position="39"/>
        <end position="85"/>
    </location>
</feature>
<proteinExistence type="predicted"/>
<dbReference type="RefSeq" id="WP_003085500.1">
    <property type="nucleotide sequence ID" value="NZ_AEUU02000001.1"/>
</dbReference>
<dbReference type="Proteomes" id="UP000005356">
    <property type="component" value="Unassembled WGS sequence"/>
</dbReference>
<reference evidence="2 3" key="1">
    <citation type="journal article" date="2014" name="Int. J. Syst. Evol. Microbiol.">
        <title>Phylogenomics and the dynamic genome evolution of the genus Streptococcus.</title>
        <authorList>
            <consortium name="The Broad Institute Genome Sequencing Platform"/>
            <person name="Richards V.P."/>
            <person name="Palmer S.R."/>
            <person name="Pavinski Bitar P.D."/>
            <person name="Qin X."/>
            <person name="Weinstock G.M."/>
            <person name="Highlander S.K."/>
            <person name="Town C.D."/>
            <person name="Burne R.A."/>
            <person name="Stanhope M.J."/>
        </authorList>
    </citation>
    <scope>NUCLEOTIDE SEQUENCE [LARGE SCALE GENOMIC DNA]</scope>
    <source>
        <strain evidence="2 3">Jelinkova 176</strain>
    </source>
</reference>
<sequence length="521" mass="58295">MSHFSRSLQALSQKYGSQALIRNLTIPIELLEIETMAKSENETEETTVSENETVELTSPVNEHSSLTNSVDKNVDLTSSENGNDALKITENGKIGITNSEDENSLMANYDTKDPYLASSDNKNSQLIKSDNKNSFVSNSENLTTNQNSDSNHKPSTKSSIKLPCSVNHQAQDNTWTVSLKSMIVGAGYDELSKLKGISKVVTKLLIIVLEHFIDFFKMDDIVGLDNACLTTSLLSKEFLDLDPTDLFAKAKQAYPNSALMIRSLNKAHHDSYIEKLEKNTRAHLLVNRQIYLIDQPEQALKKRDSKRDLKLLEDGCYKFRKLDDDSSLDSFPNSLPNVSPNFSPNSIPDSSPDSSSVGTTPTTFSDFQSVISLYNQLYLDKYSASNVQFTALFLQELVREGAITIFLMENQTGQACGCLGLIEEEGILTAPLLGYRTELAQSEGLYRRLSIFITQYCLEKGFKQNLSAGAPDFKKNRGAKPTLEYTAVYVDHLPWYRRAAWQLLAWTCQHYYGPMLVKKGL</sequence>